<organism evidence="1 2">
    <name type="scientific">Monilinia fructicola</name>
    <name type="common">Brown rot fungus</name>
    <name type="synonym">Ciboria fructicola</name>
    <dbReference type="NCBI Taxonomy" id="38448"/>
    <lineage>
        <taxon>Eukaryota</taxon>
        <taxon>Fungi</taxon>
        <taxon>Dikarya</taxon>
        <taxon>Ascomycota</taxon>
        <taxon>Pezizomycotina</taxon>
        <taxon>Leotiomycetes</taxon>
        <taxon>Helotiales</taxon>
        <taxon>Sclerotiniaceae</taxon>
        <taxon>Monilinia</taxon>
    </lineage>
</organism>
<dbReference type="EMBL" id="VICG01000012">
    <property type="protein sequence ID" value="KAA8566138.1"/>
    <property type="molecule type" value="Genomic_DNA"/>
</dbReference>
<dbReference type="AlphaFoldDB" id="A0A5M9J934"/>
<evidence type="ECO:0000313" key="1">
    <source>
        <dbReference type="EMBL" id="KAA8566138.1"/>
    </source>
</evidence>
<comment type="caution">
    <text evidence="1">The sequence shown here is derived from an EMBL/GenBank/DDBJ whole genome shotgun (WGS) entry which is preliminary data.</text>
</comment>
<dbReference type="Pfam" id="PF14441">
    <property type="entry name" value="OTT_1508_deam"/>
    <property type="match status" value="1"/>
</dbReference>
<protein>
    <submittedName>
        <fullName evidence="1">Uncharacterized protein</fullName>
    </submittedName>
</protein>
<gene>
    <name evidence="1" type="ORF">EYC84_008741</name>
</gene>
<dbReference type="Proteomes" id="UP000322873">
    <property type="component" value="Unassembled WGS sequence"/>
</dbReference>
<name>A0A5M9J934_MONFR</name>
<sequence>MKGLVPTSDRSHVEHLTKIVLAAHEVSKGVNELSLEHQLHARGIKLDPSHHRTVTRIDKISRYLDICNDLIHYCQKARCRHLFRNIHFEVCTAPKEERVHGEVQLAFFYEQYPAVLPPRCIGSSKSACFLCDLFIRKHGKYHISHSHARLYPRWTIPEGEWIDEEKASSFDGILRDMIKEMVRIERDFVRRRGYEGNGAESRVHFLALPQSAKSSRTILSKTLEHEVQLNSDSIESRKNETKGSESICLDIARFEDRSGTMSIAAANLEAKANEESAMFPSSGTQSHNSVAKNTGVPIKLSHLSLPIVSESPLRLPQCNKQPTEIEAKVAEAELPTIHDPKTPDCSSVMKLTRTNPMPTSFPVIPMSRAPSPTFHLHDLPLKLPISPNVPINSYILSIGKVEYIFDVHDMECGYVLIECSGPLDGKQTSKSINIRSEVLDKKLVIQSGGSKTSSNLLEFSVNDEGTFGIFVKVFWGGE</sequence>
<dbReference type="InterPro" id="IPR027796">
    <property type="entry name" value="OTT_1508_deam-like"/>
</dbReference>
<proteinExistence type="predicted"/>
<accession>A0A5M9J934</accession>
<dbReference type="VEuPathDB" id="FungiDB:MFRU_056g00010"/>
<keyword evidence="2" id="KW-1185">Reference proteome</keyword>
<evidence type="ECO:0000313" key="2">
    <source>
        <dbReference type="Proteomes" id="UP000322873"/>
    </source>
</evidence>
<reference evidence="1 2" key="1">
    <citation type="submission" date="2019-06" db="EMBL/GenBank/DDBJ databases">
        <title>Genome Sequence of the Brown Rot Fungal Pathogen Monilinia fructicola.</title>
        <authorList>
            <person name="De Miccolis Angelini R.M."/>
            <person name="Landi L."/>
            <person name="Abate D."/>
            <person name="Pollastro S."/>
            <person name="Romanazzi G."/>
            <person name="Faretra F."/>
        </authorList>
    </citation>
    <scope>NUCLEOTIDE SEQUENCE [LARGE SCALE GENOMIC DNA]</scope>
    <source>
        <strain evidence="1 2">Mfrc123</strain>
    </source>
</reference>